<reference evidence="13" key="1">
    <citation type="submission" date="2021-02" db="EMBL/GenBank/DDBJ databases">
        <title>The CRISPR/cas machinery reduction and long-range gene transfer in the hot spring cyanobacterium Synechococcus.</title>
        <authorList>
            <person name="Dvorak P."/>
            <person name="Jahodarova E."/>
            <person name="Hasler P."/>
            <person name="Poulickova A."/>
        </authorList>
    </citation>
    <scope>NUCLEOTIDE SEQUENCE</scope>
    <source>
        <strain evidence="13">Rupite</strain>
    </source>
</reference>
<dbReference type="Gene3D" id="3.90.1150.10">
    <property type="entry name" value="Aspartate Aminotransferase, domain 1"/>
    <property type="match status" value="1"/>
</dbReference>
<dbReference type="InterPro" id="IPR020578">
    <property type="entry name" value="Aminotrans_V_PyrdxlP_BS"/>
</dbReference>
<dbReference type="InterPro" id="IPR015421">
    <property type="entry name" value="PyrdxlP-dep_Trfase_major"/>
</dbReference>
<feature type="domain" description="Aminotransferase class V" evidence="12">
    <location>
        <begin position="9"/>
        <end position="369"/>
    </location>
</feature>
<dbReference type="Pfam" id="PF00266">
    <property type="entry name" value="Aminotran_5"/>
    <property type="match status" value="1"/>
</dbReference>
<evidence type="ECO:0000256" key="11">
    <source>
        <dbReference type="SAM" id="Coils"/>
    </source>
</evidence>
<dbReference type="SUPFAM" id="SSF53383">
    <property type="entry name" value="PLP-dependent transferases"/>
    <property type="match status" value="1"/>
</dbReference>
<keyword evidence="6" id="KW-0663">Pyridoxal phosphate</keyword>
<evidence type="ECO:0000256" key="4">
    <source>
        <dbReference type="ARBA" id="ARBA00022679"/>
    </source>
</evidence>
<dbReference type="PANTHER" id="PTHR11601">
    <property type="entry name" value="CYSTEINE DESULFURYLASE FAMILY MEMBER"/>
    <property type="match status" value="1"/>
</dbReference>
<evidence type="ECO:0000256" key="9">
    <source>
        <dbReference type="ARBA" id="ARBA00050776"/>
    </source>
</evidence>
<dbReference type="Gene3D" id="1.10.260.50">
    <property type="match status" value="1"/>
</dbReference>
<comment type="cofactor">
    <cofactor evidence="1 10">
        <name>pyridoxal 5'-phosphate</name>
        <dbReference type="ChEBI" id="CHEBI:597326"/>
    </cofactor>
</comment>
<dbReference type="EMBL" id="JAFIRA010000014">
    <property type="protein sequence ID" value="MCJ2542683.1"/>
    <property type="molecule type" value="Genomic_DNA"/>
</dbReference>
<comment type="catalytic activity">
    <reaction evidence="9">
        <text>(sulfur carrier)-H + L-cysteine = (sulfur carrier)-SH + L-alanine</text>
        <dbReference type="Rhea" id="RHEA:43892"/>
        <dbReference type="Rhea" id="RHEA-COMP:14737"/>
        <dbReference type="Rhea" id="RHEA-COMP:14739"/>
        <dbReference type="ChEBI" id="CHEBI:29917"/>
        <dbReference type="ChEBI" id="CHEBI:35235"/>
        <dbReference type="ChEBI" id="CHEBI:57972"/>
        <dbReference type="ChEBI" id="CHEBI:64428"/>
        <dbReference type="EC" id="2.8.1.7"/>
    </reaction>
</comment>
<dbReference type="PIRSF" id="PIRSF005572">
    <property type="entry name" value="NifS"/>
    <property type="match status" value="1"/>
</dbReference>
<evidence type="ECO:0000313" key="13">
    <source>
        <dbReference type="EMBL" id="MCJ2542683.1"/>
    </source>
</evidence>
<sequence>MLPLDPALYFDHSATTPPRPEVIEAMQQAMQDSWGNPSSLHAWGERAAMAMERARQQVADLLHCEPESLLFTSGGTESNNLALFGVAQAYSTPQHLIISSVEHSSVENAARQLQSQGWQVTRLPVNRFGQVDPEQLKGALQPNTALVSILHGQNEVGSLQPIAELGHICRQAGVLFHTDAVQTVGRIRLDLAQLPIDMLSLSGHKLYGPQGVGALYLRPGVELRPLLRGGGQERRLRSGTQGIPGIVGLGVAAALAAEELEAETERLRRLQRQLDRALQRIPGLTLTGPPDLQQRLPHHLSYCTDWIPGNMLVTAMSRQGIGISAGSACSSGQLIPSRILLAMGYSEAEALGSIRLSLGKATTAAAVEHVACCLQGHFLSNPGSGSLVELGTQPLLVGSYRATRRAEHERASGPEA</sequence>
<dbReference type="PROSITE" id="PS00595">
    <property type="entry name" value="AA_TRANSFER_CLASS_5"/>
    <property type="match status" value="1"/>
</dbReference>
<evidence type="ECO:0000256" key="1">
    <source>
        <dbReference type="ARBA" id="ARBA00001933"/>
    </source>
</evidence>
<comment type="caution">
    <text evidence="13">The sequence shown here is derived from an EMBL/GenBank/DDBJ whole genome shotgun (WGS) entry which is preliminary data.</text>
</comment>
<dbReference type="EC" id="2.8.1.7" evidence="3"/>
<evidence type="ECO:0000256" key="2">
    <source>
        <dbReference type="ARBA" id="ARBA00006490"/>
    </source>
</evidence>
<evidence type="ECO:0000256" key="5">
    <source>
        <dbReference type="ARBA" id="ARBA00022723"/>
    </source>
</evidence>
<dbReference type="NCBIfam" id="NF002806">
    <property type="entry name" value="PRK02948.1"/>
    <property type="match status" value="1"/>
</dbReference>
<evidence type="ECO:0000259" key="12">
    <source>
        <dbReference type="Pfam" id="PF00266"/>
    </source>
</evidence>
<evidence type="ECO:0000256" key="10">
    <source>
        <dbReference type="RuleBase" id="RU004504"/>
    </source>
</evidence>
<gene>
    <name evidence="13" type="ORF">JX360_07145</name>
</gene>
<organism evidence="13 14">
    <name type="scientific">Thermostichus vulcanus str. 'Rupite'</name>
    <dbReference type="NCBI Taxonomy" id="2813851"/>
    <lineage>
        <taxon>Bacteria</taxon>
        <taxon>Bacillati</taxon>
        <taxon>Cyanobacteriota</taxon>
        <taxon>Cyanophyceae</taxon>
        <taxon>Thermostichales</taxon>
        <taxon>Thermostichaceae</taxon>
        <taxon>Thermostichus</taxon>
    </lineage>
</organism>
<proteinExistence type="inferred from homology"/>
<keyword evidence="8" id="KW-0411">Iron-sulfur</keyword>
<dbReference type="InterPro" id="IPR000192">
    <property type="entry name" value="Aminotrans_V_dom"/>
</dbReference>
<keyword evidence="5" id="KW-0479">Metal-binding</keyword>
<comment type="similarity">
    <text evidence="2">Belongs to the class-V pyridoxal-phosphate-dependent aminotransferase family. NifS/IscS subfamily.</text>
</comment>
<evidence type="ECO:0000256" key="8">
    <source>
        <dbReference type="ARBA" id="ARBA00023014"/>
    </source>
</evidence>
<name>A0ABT0CA82_THEVL</name>
<evidence type="ECO:0000256" key="3">
    <source>
        <dbReference type="ARBA" id="ARBA00012239"/>
    </source>
</evidence>
<dbReference type="RefSeq" id="WP_244350010.1">
    <property type="nucleotide sequence ID" value="NZ_JAFIRA010000014.1"/>
</dbReference>
<evidence type="ECO:0000256" key="6">
    <source>
        <dbReference type="ARBA" id="ARBA00022898"/>
    </source>
</evidence>
<keyword evidence="11" id="KW-0175">Coiled coil</keyword>
<evidence type="ECO:0000313" key="14">
    <source>
        <dbReference type="Proteomes" id="UP000830835"/>
    </source>
</evidence>
<keyword evidence="14" id="KW-1185">Reference proteome</keyword>
<keyword evidence="7" id="KW-0408">Iron</keyword>
<dbReference type="InterPro" id="IPR016454">
    <property type="entry name" value="Cysteine_dSase"/>
</dbReference>
<keyword evidence="4" id="KW-0808">Transferase</keyword>
<protein>
    <recommendedName>
        <fullName evidence="3">cysteine desulfurase</fullName>
        <ecNumber evidence="3">2.8.1.7</ecNumber>
    </recommendedName>
</protein>
<dbReference type="InterPro" id="IPR015424">
    <property type="entry name" value="PyrdxlP-dep_Trfase"/>
</dbReference>
<accession>A0ABT0CA82</accession>
<feature type="coiled-coil region" evidence="11">
    <location>
        <begin position="253"/>
        <end position="287"/>
    </location>
</feature>
<dbReference type="Proteomes" id="UP000830835">
    <property type="component" value="Unassembled WGS sequence"/>
</dbReference>
<dbReference type="InterPro" id="IPR015422">
    <property type="entry name" value="PyrdxlP-dep_Trfase_small"/>
</dbReference>
<evidence type="ECO:0000256" key="7">
    <source>
        <dbReference type="ARBA" id="ARBA00023004"/>
    </source>
</evidence>
<dbReference type="PANTHER" id="PTHR11601:SF34">
    <property type="entry name" value="CYSTEINE DESULFURASE"/>
    <property type="match status" value="1"/>
</dbReference>
<dbReference type="Gene3D" id="3.40.640.10">
    <property type="entry name" value="Type I PLP-dependent aspartate aminotransferase-like (Major domain)"/>
    <property type="match status" value="1"/>
</dbReference>